<dbReference type="CDD" id="cd02947">
    <property type="entry name" value="TRX_family"/>
    <property type="match status" value="1"/>
</dbReference>
<dbReference type="Proteomes" id="UP000076502">
    <property type="component" value="Unassembled WGS sequence"/>
</dbReference>
<dbReference type="InterPro" id="IPR017937">
    <property type="entry name" value="Thioredoxin_CS"/>
</dbReference>
<protein>
    <submittedName>
        <fullName evidence="8">Thioredoxin-2</fullName>
    </submittedName>
</protein>
<dbReference type="InterPro" id="IPR013766">
    <property type="entry name" value="Thioredoxin_domain"/>
</dbReference>
<organism evidence="8 9">
    <name type="scientific">Dufourea novaeangliae</name>
    <name type="common">Sweat bee</name>
    <dbReference type="NCBI Taxonomy" id="178035"/>
    <lineage>
        <taxon>Eukaryota</taxon>
        <taxon>Metazoa</taxon>
        <taxon>Ecdysozoa</taxon>
        <taxon>Arthropoda</taxon>
        <taxon>Hexapoda</taxon>
        <taxon>Insecta</taxon>
        <taxon>Pterygota</taxon>
        <taxon>Neoptera</taxon>
        <taxon>Endopterygota</taxon>
        <taxon>Hymenoptera</taxon>
        <taxon>Apocrita</taxon>
        <taxon>Aculeata</taxon>
        <taxon>Apoidea</taxon>
        <taxon>Anthophila</taxon>
        <taxon>Halictidae</taxon>
        <taxon>Rophitinae</taxon>
        <taxon>Dufourea</taxon>
    </lineage>
</organism>
<feature type="active site" description="Nucleophile" evidence="5">
    <location>
        <position position="27"/>
    </location>
</feature>
<keyword evidence="1" id="KW-0813">Transport</keyword>
<evidence type="ECO:0000259" key="7">
    <source>
        <dbReference type="PROSITE" id="PS51352"/>
    </source>
</evidence>
<feature type="site" description="Contributes to redox potential value" evidence="5">
    <location>
        <position position="25"/>
    </location>
</feature>
<keyword evidence="3 6" id="KW-1015">Disulfide bond</keyword>
<evidence type="ECO:0000256" key="4">
    <source>
        <dbReference type="ARBA" id="ARBA00023284"/>
    </source>
</evidence>
<evidence type="ECO:0000256" key="1">
    <source>
        <dbReference type="ARBA" id="ARBA00022448"/>
    </source>
</evidence>
<name>A0A154PDZ5_DUFNO</name>
<dbReference type="EMBL" id="KQ434886">
    <property type="protein sequence ID" value="KZC10082.1"/>
    <property type="molecule type" value="Genomic_DNA"/>
</dbReference>
<dbReference type="PIRSF" id="PIRSF000077">
    <property type="entry name" value="Thioredoxin"/>
    <property type="match status" value="1"/>
</dbReference>
<dbReference type="NCBIfam" id="TIGR01068">
    <property type="entry name" value="thioredoxin"/>
    <property type="match status" value="1"/>
</dbReference>
<dbReference type="InterPro" id="IPR005746">
    <property type="entry name" value="Thioredoxin"/>
</dbReference>
<accession>A0A154PDZ5</accession>
<dbReference type="Gene3D" id="3.40.30.10">
    <property type="entry name" value="Glutaredoxin"/>
    <property type="match status" value="1"/>
</dbReference>
<feature type="non-terminal residue" evidence="8">
    <location>
        <position position="1"/>
    </location>
</feature>
<proteinExistence type="predicted"/>
<dbReference type="Pfam" id="PF00085">
    <property type="entry name" value="Thioredoxin"/>
    <property type="match status" value="1"/>
</dbReference>
<evidence type="ECO:0000256" key="6">
    <source>
        <dbReference type="PIRSR" id="PIRSR000077-4"/>
    </source>
</evidence>
<feature type="domain" description="Thioredoxin" evidence="7">
    <location>
        <begin position="1"/>
        <end position="97"/>
    </location>
</feature>
<keyword evidence="9" id="KW-1185">Reference proteome</keyword>
<evidence type="ECO:0000256" key="3">
    <source>
        <dbReference type="ARBA" id="ARBA00023157"/>
    </source>
</evidence>
<dbReference type="STRING" id="178035.A0A154PDZ5"/>
<reference evidence="8 9" key="1">
    <citation type="submission" date="2015-07" db="EMBL/GenBank/DDBJ databases">
        <title>The genome of Dufourea novaeangliae.</title>
        <authorList>
            <person name="Pan H."/>
            <person name="Kapheim K."/>
        </authorList>
    </citation>
    <scope>NUCLEOTIDE SEQUENCE [LARGE SCALE GENOMIC DNA]</scope>
    <source>
        <strain evidence="8">0120121106</strain>
        <tissue evidence="8">Whole body</tissue>
    </source>
</reference>
<feature type="disulfide bond" description="Redox-active" evidence="6">
    <location>
        <begin position="24"/>
        <end position="27"/>
    </location>
</feature>
<sequence>EDLRATLAKAGDSLVVIDFFATWCGPCKMIAPKIEALAKDMPDVVFLKVDVDECEEVAVQYEIISMPTFVFIKNGKVLESFAGANEEKLKTTIQKHK</sequence>
<dbReference type="PRINTS" id="PR00421">
    <property type="entry name" value="THIOREDOXIN"/>
</dbReference>
<dbReference type="SUPFAM" id="SSF52833">
    <property type="entry name" value="Thioredoxin-like"/>
    <property type="match status" value="1"/>
</dbReference>
<dbReference type="PROSITE" id="PS00194">
    <property type="entry name" value="THIOREDOXIN_1"/>
    <property type="match status" value="1"/>
</dbReference>
<evidence type="ECO:0000313" key="8">
    <source>
        <dbReference type="EMBL" id="KZC10082.1"/>
    </source>
</evidence>
<keyword evidence="2" id="KW-0249">Electron transport</keyword>
<feature type="active site" description="Nucleophile" evidence="5">
    <location>
        <position position="24"/>
    </location>
</feature>
<dbReference type="GO" id="GO:0015035">
    <property type="term" value="F:protein-disulfide reductase activity"/>
    <property type="evidence" value="ECO:0007669"/>
    <property type="project" value="InterPro"/>
</dbReference>
<keyword evidence="4 6" id="KW-0676">Redox-active center</keyword>
<dbReference type="FunFam" id="3.40.30.10:FF:000104">
    <property type="entry name" value="Thioredoxin"/>
    <property type="match status" value="1"/>
</dbReference>
<feature type="site" description="Deprotonates C-terminal active site Cys" evidence="5">
    <location>
        <position position="18"/>
    </location>
</feature>
<dbReference type="AlphaFoldDB" id="A0A154PDZ5"/>
<evidence type="ECO:0000256" key="5">
    <source>
        <dbReference type="PIRSR" id="PIRSR000077-1"/>
    </source>
</evidence>
<evidence type="ECO:0000313" key="9">
    <source>
        <dbReference type="Proteomes" id="UP000076502"/>
    </source>
</evidence>
<dbReference type="PANTHER" id="PTHR46115">
    <property type="entry name" value="THIOREDOXIN-LIKE PROTEIN 1"/>
    <property type="match status" value="1"/>
</dbReference>
<evidence type="ECO:0000256" key="2">
    <source>
        <dbReference type="ARBA" id="ARBA00022982"/>
    </source>
</evidence>
<gene>
    <name evidence="8" type="ORF">WN55_01065</name>
</gene>
<dbReference type="OrthoDB" id="2121326at2759"/>
<dbReference type="InterPro" id="IPR036249">
    <property type="entry name" value="Thioredoxin-like_sf"/>
</dbReference>
<dbReference type="PROSITE" id="PS51352">
    <property type="entry name" value="THIOREDOXIN_2"/>
    <property type="match status" value="1"/>
</dbReference>
<feature type="site" description="Contributes to redox potential value" evidence="5">
    <location>
        <position position="26"/>
    </location>
</feature>